<dbReference type="EMBL" id="BASX01000007">
    <property type="protein sequence ID" value="GAD44557.1"/>
    <property type="molecule type" value="Genomic_DNA"/>
</dbReference>
<evidence type="ECO:0000313" key="2">
    <source>
        <dbReference type="EMBL" id="GAD44557.1"/>
    </source>
</evidence>
<feature type="transmembrane region" description="Helical" evidence="1">
    <location>
        <begin position="78"/>
        <end position="95"/>
    </location>
</feature>
<keyword evidence="1" id="KW-0472">Membrane</keyword>
<gene>
    <name evidence="2" type="ORF">ANG5_1085</name>
</gene>
<feature type="transmembrane region" description="Helical" evidence="1">
    <location>
        <begin position="41"/>
        <end position="66"/>
    </location>
</feature>
<comment type="caution">
    <text evidence="2">The sequence shown here is derived from an EMBL/GenBank/DDBJ whole genome shotgun (WGS) entry which is preliminary data.</text>
</comment>
<reference evidence="2 3" key="1">
    <citation type="submission" date="2013-09" db="EMBL/GenBank/DDBJ databases">
        <title>Genome Sequences of seven clinical isolates and type strains of anginosus group streptococci.</title>
        <authorList>
            <person name="Maruyama F."/>
            <person name="Sakurai A."/>
            <person name="Ogura Y."/>
            <person name="Homma H."/>
            <person name="Takahashi N."/>
            <person name="Ohtsubo Y."/>
            <person name="Hoshino T."/>
            <person name="Okahashi N."/>
            <person name="Nakagawa I."/>
            <person name="Kimura S."/>
            <person name="Fujiwara T."/>
            <person name="Hayashi T."/>
            <person name="Shintani S."/>
        </authorList>
    </citation>
    <scope>NUCLEOTIDE SEQUENCE [LARGE SCALE GENOMIC DNA]</scope>
    <source>
        <strain evidence="3">CCUG46377</strain>
    </source>
</reference>
<sequence>MKYQKIVTGASLLGLITFLLPVVSGGGYSLTPMSSAVANYLGAPSTLLLFVLWYGAFVATFLLSLVTSKSIVFSKIQFGLILLLNVYAIFIQLSITGELLGHSGSLGFGGILYYLCAAASFFAGVMLFKEEGFRINQEDLKKVAKKSIAFGKTTAKVATKVTQTAVSEVKKKLIITS</sequence>
<accession>U2YC99</accession>
<dbReference type="AlphaFoldDB" id="U2YC99"/>
<evidence type="ECO:0000313" key="3">
    <source>
        <dbReference type="Proteomes" id="UP000016985"/>
    </source>
</evidence>
<name>U2YC99_STRCV</name>
<proteinExistence type="predicted"/>
<keyword evidence="3" id="KW-1185">Reference proteome</keyword>
<feature type="transmembrane region" description="Helical" evidence="1">
    <location>
        <begin position="107"/>
        <end position="128"/>
    </location>
</feature>
<keyword evidence="1" id="KW-1133">Transmembrane helix</keyword>
<keyword evidence="1" id="KW-0812">Transmembrane</keyword>
<organism evidence="2 3">
    <name type="scientific">Streptococcus constellatus subsp. pharyngis SK1060 = CCUG 46377</name>
    <dbReference type="NCBI Taxonomy" id="1035184"/>
    <lineage>
        <taxon>Bacteria</taxon>
        <taxon>Bacillati</taxon>
        <taxon>Bacillota</taxon>
        <taxon>Bacilli</taxon>
        <taxon>Lactobacillales</taxon>
        <taxon>Streptococcaceae</taxon>
        <taxon>Streptococcus</taxon>
        <taxon>Streptococcus anginosus group</taxon>
    </lineage>
</organism>
<evidence type="ECO:0000256" key="1">
    <source>
        <dbReference type="SAM" id="Phobius"/>
    </source>
</evidence>
<dbReference type="Proteomes" id="UP000016985">
    <property type="component" value="Unassembled WGS sequence"/>
</dbReference>
<protein>
    <submittedName>
        <fullName evidence="2">Uncharacterized protein</fullName>
    </submittedName>
</protein>
<dbReference type="RefSeq" id="WP_022525641.1">
    <property type="nucleotide sequence ID" value="NZ_BASX01000007.1"/>
</dbReference>